<sequence>MNQLQLFILVLVVSLRSSTGFFLGETNFATPLSTRNANAQQPSPNVIRSNVTTALIGESKTKLAFVPNTGNSYLSRPSSSSSSFHLYCDLDGVLVDFEGGFVDLTGKPTAKIAKQTMWKHIVRANAFFENLRWTKDGQVLWEAIKHLEPDILTGCPSHESSRTEKFNWCHQQLGVDRLHHVDMASGFRHHRSVNGNRRQEGFTNIITCWSENKFRECTRAGSILIDDRDDLRPAWEAAGGLFVHHTDAKNTLRQLKAHGIL</sequence>
<dbReference type="EMBL" id="CAKOGP040001869">
    <property type="protein sequence ID" value="CAJ1954450.1"/>
    <property type="molecule type" value="Genomic_DNA"/>
</dbReference>
<dbReference type="SUPFAM" id="SSF56784">
    <property type="entry name" value="HAD-like"/>
    <property type="match status" value="1"/>
</dbReference>
<keyword evidence="1" id="KW-0732">Signal</keyword>
<evidence type="ECO:0000256" key="1">
    <source>
        <dbReference type="SAM" id="SignalP"/>
    </source>
</evidence>
<organism evidence="2 3">
    <name type="scientific">Cylindrotheca closterium</name>
    <dbReference type="NCBI Taxonomy" id="2856"/>
    <lineage>
        <taxon>Eukaryota</taxon>
        <taxon>Sar</taxon>
        <taxon>Stramenopiles</taxon>
        <taxon>Ochrophyta</taxon>
        <taxon>Bacillariophyta</taxon>
        <taxon>Bacillariophyceae</taxon>
        <taxon>Bacillariophycidae</taxon>
        <taxon>Bacillariales</taxon>
        <taxon>Bacillariaceae</taxon>
        <taxon>Cylindrotheca</taxon>
    </lineage>
</organism>
<keyword evidence="3" id="KW-1185">Reference proteome</keyword>
<dbReference type="Proteomes" id="UP001295423">
    <property type="component" value="Unassembled WGS sequence"/>
</dbReference>
<proteinExistence type="predicted"/>
<name>A0AAD2FVX8_9STRA</name>
<evidence type="ECO:0008006" key="4">
    <source>
        <dbReference type="Google" id="ProtNLM"/>
    </source>
</evidence>
<protein>
    <recommendedName>
        <fullName evidence="4">Swiss Army Knife RNA repair protein HAD domain-containing protein</fullName>
    </recommendedName>
</protein>
<comment type="caution">
    <text evidence="2">The sequence shown here is derived from an EMBL/GenBank/DDBJ whole genome shotgun (WGS) entry which is preliminary data.</text>
</comment>
<evidence type="ECO:0000313" key="2">
    <source>
        <dbReference type="EMBL" id="CAJ1954450.1"/>
    </source>
</evidence>
<feature type="signal peptide" evidence="1">
    <location>
        <begin position="1"/>
        <end position="20"/>
    </location>
</feature>
<feature type="chain" id="PRO_5042248500" description="Swiss Army Knife RNA repair protein HAD domain-containing protein" evidence="1">
    <location>
        <begin position="21"/>
        <end position="261"/>
    </location>
</feature>
<gene>
    <name evidence="2" type="ORF">CYCCA115_LOCUS15042</name>
</gene>
<reference evidence="2" key="1">
    <citation type="submission" date="2023-08" db="EMBL/GenBank/DDBJ databases">
        <authorList>
            <person name="Audoor S."/>
            <person name="Bilcke G."/>
        </authorList>
    </citation>
    <scope>NUCLEOTIDE SEQUENCE</scope>
</reference>
<accession>A0AAD2FVX8</accession>
<dbReference type="InterPro" id="IPR036412">
    <property type="entry name" value="HAD-like_sf"/>
</dbReference>
<evidence type="ECO:0000313" key="3">
    <source>
        <dbReference type="Proteomes" id="UP001295423"/>
    </source>
</evidence>
<dbReference type="AlphaFoldDB" id="A0AAD2FVX8"/>